<comment type="similarity">
    <text evidence="1">Belongs to the PPR family. P subfamily.</text>
</comment>
<feature type="repeat" description="PPR" evidence="3">
    <location>
        <begin position="167"/>
        <end position="201"/>
    </location>
</feature>
<feature type="repeat" description="PPR" evidence="3">
    <location>
        <begin position="237"/>
        <end position="271"/>
    </location>
</feature>
<evidence type="ECO:0000256" key="1">
    <source>
        <dbReference type="ARBA" id="ARBA00007626"/>
    </source>
</evidence>
<keyword evidence="5" id="KW-1185">Reference proteome</keyword>
<reference evidence="4 5" key="1">
    <citation type="journal article" date="2020" name="IScience">
        <title>Genome Sequencing of the Endangered Kingdonia uniflora (Circaeasteraceae, Ranunculales) Reveals Potential Mechanisms of Evolutionary Specialization.</title>
        <authorList>
            <person name="Sun Y."/>
            <person name="Deng T."/>
            <person name="Zhang A."/>
            <person name="Moore M.J."/>
            <person name="Landis J.B."/>
            <person name="Lin N."/>
            <person name="Zhang H."/>
            <person name="Zhang X."/>
            <person name="Huang J."/>
            <person name="Zhang X."/>
            <person name="Sun H."/>
            <person name="Wang H."/>
        </authorList>
    </citation>
    <scope>NUCLEOTIDE SEQUENCE [LARGE SCALE GENOMIC DNA]</scope>
    <source>
        <strain evidence="4">TB1705</strain>
        <tissue evidence="4">Leaf</tissue>
    </source>
</reference>
<evidence type="ECO:0000313" key="5">
    <source>
        <dbReference type="Proteomes" id="UP000541444"/>
    </source>
</evidence>
<dbReference type="PANTHER" id="PTHR47941">
    <property type="entry name" value="PENTATRICOPEPTIDE REPEAT-CONTAINING PROTEIN 3, MITOCHONDRIAL"/>
    <property type="match status" value="1"/>
</dbReference>
<dbReference type="Proteomes" id="UP000541444">
    <property type="component" value="Unassembled WGS sequence"/>
</dbReference>
<organism evidence="4 5">
    <name type="scientific">Kingdonia uniflora</name>
    <dbReference type="NCBI Taxonomy" id="39325"/>
    <lineage>
        <taxon>Eukaryota</taxon>
        <taxon>Viridiplantae</taxon>
        <taxon>Streptophyta</taxon>
        <taxon>Embryophyta</taxon>
        <taxon>Tracheophyta</taxon>
        <taxon>Spermatophyta</taxon>
        <taxon>Magnoliopsida</taxon>
        <taxon>Ranunculales</taxon>
        <taxon>Circaeasteraceae</taxon>
        <taxon>Kingdonia</taxon>
    </lineage>
</organism>
<dbReference type="NCBIfam" id="TIGR00756">
    <property type="entry name" value="PPR"/>
    <property type="match status" value="3"/>
</dbReference>
<feature type="repeat" description="PPR" evidence="3">
    <location>
        <begin position="274"/>
        <end position="308"/>
    </location>
</feature>
<dbReference type="PROSITE" id="PS51375">
    <property type="entry name" value="PPR"/>
    <property type="match status" value="5"/>
</dbReference>
<name>A0A7J7M6H0_9MAGN</name>
<evidence type="ECO:0000256" key="3">
    <source>
        <dbReference type="PROSITE-ProRule" id="PRU00708"/>
    </source>
</evidence>
<evidence type="ECO:0000256" key="2">
    <source>
        <dbReference type="ARBA" id="ARBA00022737"/>
    </source>
</evidence>
<sequence length="375" mass="42771">MITSISRHLSTPIRLKFLLITSFPFSNSSKIEDYWTVLQSDNGYESNLERNLTKIRGNLNGSVVEDIMRRCSIGDRDRSILGLRFFIWAGLQSDYRHSTLMYKRATDIFDISGNPKWFVDILEAYRKEGCSVSVKTFKEILYLCRERGAEEALGVLRKMSEFKCMPDTMVFNVVIRLFSEKGDMDVVVGLREEMASLDLYPDMITYAAMIKGFCNVGLLEDAYGLFEIMRQHGCFPNVVAYSAVLDGFCKSGNLDRAMQLLDEMEKEGKDRKPNVVTYTSVIQSFCENGRITEALAVLDRMNSNGCRPNRITMGILINGLCTEGRMDEAYVLVDKLALDGSVSSGLSLVLLLYLCVEMRTWRKRRSSSRRCWRVN</sequence>
<evidence type="ECO:0000313" key="4">
    <source>
        <dbReference type="EMBL" id="KAF6150466.1"/>
    </source>
</evidence>
<protein>
    <recommendedName>
        <fullName evidence="6">Pentatricopeptide repeat-containing protein</fullName>
    </recommendedName>
</protein>
<accession>A0A7J7M6H0</accession>
<keyword evidence="2" id="KW-0677">Repeat</keyword>
<dbReference type="Gene3D" id="1.25.40.10">
    <property type="entry name" value="Tetratricopeptide repeat domain"/>
    <property type="match status" value="3"/>
</dbReference>
<dbReference type="EMBL" id="JACGCM010001734">
    <property type="protein sequence ID" value="KAF6150466.1"/>
    <property type="molecule type" value="Genomic_DNA"/>
</dbReference>
<gene>
    <name evidence="4" type="ORF">GIB67_030267</name>
</gene>
<proteinExistence type="inferred from homology"/>
<dbReference type="OrthoDB" id="185373at2759"/>
<dbReference type="Pfam" id="PF13041">
    <property type="entry name" value="PPR_2"/>
    <property type="match status" value="2"/>
</dbReference>
<feature type="repeat" description="PPR" evidence="3">
    <location>
        <begin position="202"/>
        <end position="236"/>
    </location>
</feature>
<dbReference type="InterPro" id="IPR011990">
    <property type="entry name" value="TPR-like_helical_dom_sf"/>
</dbReference>
<comment type="caution">
    <text evidence="4">The sequence shown here is derived from an EMBL/GenBank/DDBJ whole genome shotgun (WGS) entry which is preliminary data.</text>
</comment>
<dbReference type="Pfam" id="PF13812">
    <property type="entry name" value="PPR_3"/>
    <property type="match status" value="1"/>
</dbReference>
<dbReference type="InterPro" id="IPR002885">
    <property type="entry name" value="PPR_rpt"/>
</dbReference>
<feature type="repeat" description="PPR" evidence="3">
    <location>
        <begin position="309"/>
        <end position="343"/>
    </location>
</feature>
<evidence type="ECO:0008006" key="6">
    <source>
        <dbReference type="Google" id="ProtNLM"/>
    </source>
</evidence>
<dbReference type="AlphaFoldDB" id="A0A7J7M6H0"/>